<gene>
    <name evidence="1" type="ORF">MNBD_GAMMA01-325</name>
</gene>
<accession>A0A3B0VL39</accession>
<name>A0A3B0VL39_9ZZZZ</name>
<dbReference type="EMBL" id="UOEW01000291">
    <property type="protein sequence ID" value="VAW40943.1"/>
    <property type="molecule type" value="Genomic_DNA"/>
</dbReference>
<sequence length="39" mass="4350">MNYGSPDEEGKGVHHTDFQNRAYVLYGATLVVAHKKTSQ</sequence>
<protein>
    <submittedName>
        <fullName evidence="1">Uncharacterized protein</fullName>
    </submittedName>
</protein>
<proteinExistence type="predicted"/>
<organism evidence="1">
    <name type="scientific">hydrothermal vent metagenome</name>
    <dbReference type="NCBI Taxonomy" id="652676"/>
    <lineage>
        <taxon>unclassified sequences</taxon>
        <taxon>metagenomes</taxon>
        <taxon>ecological metagenomes</taxon>
    </lineage>
</organism>
<dbReference type="AlphaFoldDB" id="A0A3B0VL39"/>
<reference evidence="1" key="1">
    <citation type="submission" date="2018-06" db="EMBL/GenBank/DDBJ databases">
        <authorList>
            <person name="Zhirakovskaya E."/>
        </authorList>
    </citation>
    <scope>NUCLEOTIDE SEQUENCE</scope>
</reference>
<evidence type="ECO:0000313" key="1">
    <source>
        <dbReference type="EMBL" id="VAW40943.1"/>
    </source>
</evidence>